<protein>
    <submittedName>
        <fullName evidence="3">Nitric oxide dioxygenase</fullName>
    </submittedName>
</protein>
<feature type="domain" description="FAD-binding FR-type" evidence="2">
    <location>
        <begin position="1"/>
        <end position="102"/>
    </location>
</feature>
<dbReference type="InterPro" id="IPR050415">
    <property type="entry name" value="MRET"/>
</dbReference>
<keyword evidence="4" id="KW-1185">Reference proteome</keyword>
<dbReference type="InterPro" id="IPR017938">
    <property type="entry name" value="Riboflavin_synthase-like_b-brl"/>
</dbReference>
<dbReference type="EMBL" id="CCAZ020000002">
    <property type="protein sequence ID" value="CEG09517.1"/>
    <property type="molecule type" value="Genomic_DNA"/>
</dbReference>
<name>A0A090MTJ2_AFIFE</name>
<dbReference type="PANTHER" id="PTHR47354:SF5">
    <property type="entry name" value="PROTEIN RFBI"/>
    <property type="match status" value="1"/>
</dbReference>
<dbReference type="PROSITE" id="PS51085">
    <property type="entry name" value="2FE2S_FER_2"/>
    <property type="match status" value="1"/>
</dbReference>
<dbReference type="GO" id="GO:0051537">
    <property type="term" value="F:2 iron, 2 sulfur cluster binding"/>
    <property type="evidence" value="ECO:0007669"/>
    <property type="project" value="InterPro"/>
</dbReference>
<dbReference type="CDD" id="cd00207">
    <property type="entry name" value="fer2"/>
    <property type="match status" value="1"/>
</dbReference>
<dbReference type="STRING" id="1035.BN961_02945"/>
<sequence>MQRQYKIARKVNETPNTISVFLISDGALERFQAGQHLAFDIPGVGERPYVLSAFSPDPKIYRITVVLTDATDAARAASYWTDHAEKGGLIRATGPQGSFHLTAELDRPIVILSKDIGEAAVTAMAEELAVRASRHQAVFLHATFNSSTFALKGKLGSLKADLPNSVWKVWFSNPRQIDRPGKEYDLNGDMDLGECAEFFPREEFDAYICGPREFVAATEAAMRDNGIPCRDIYTQEMGATLAPPAEIANEKELPTLHPQPVTFTTSGIAATWTPEKGTLLEFAESLGITAPFNCRTGMCGMCARKVTSGDVMKIRETSAKTREHCQLMCSTIPMSRVEIEL</sequence>
<dbReference type="PANTHER" id="PTHR47354">
    <property type="entry name" value="NADH OXIDOREDUCTASE HCR"/>
    <property type="match status" value="1"/>
</dbReference>
<reference evidence="3 4" key="1">
    <citation type="journal article" date="2014" name="Genome Announc.">
        <title>Genome Sequence of Afipia felis Strain 76713, Isolated in Hospital Water Using an Amoeba Co-Culture Procedure.</title>
        <authorList>
            <person name="Benamar S."/>
            <person name="La Scola B."/>
            <person name="Croce O."/>
        </authorList>
    </citation>
    <scope>NUCLEOTIDE SEQUENCE [LARGE SCALE GENOMIC DNA]</scope>
    <source>
        <strain evidence="3 4">76713</strain>
    </source>
</reference>
<dbReference type="InterPro" id="IPR039261">
    <property type="entry name" value="FNR_nucleotide-bd"/>
</dbReference>
<dbReference type="Gene3D" id="3.10.20.30">
    <property type="match status" value="1"/>
</dbReference>
<dbReference type="PRINTS" id="PR00410">
    <property type="entry name" value="PHEHYDRXLASE"/>
</dbReference>
<dbReference type="InterPro" id="IPR001041">
    <property type="entry name" value="2Fe-2S_ferredoxin-type"/>
</dbReference>
<evidence type="ECO:0000313" key="3">
    <source>
        <dbReference type="EMBL" id="CEG09517.1"/>
    </source>
</evidence>
<dbReference type="PROSITE" id="PS00197">
    <property type="entry name" value="2FE2S_FER_1"/>
    <property type="match status" value="1"/>
</dbReference>
<organism evidence="3 4">
    <name type="scientific">Afipia felis</name>
    <name type="common">Cat scratch disease bacillus</name>
    <dbReference type="NCBI Taxonomy" id="1035"/>
    <lineage>
        <taxon>Bacteria</taxon>
        <taxon>Pseudomonadati</taxon>
        <taxon>Pseudomonadota</taxon>
        <taxon>Alphaproteobacteria</taxon>
        <taxon>Hyphomicrobiales</taxon>
        <taxon>Nitrobacteraceae</taxon>
        <taxon>Afipia</taxon>
    </lineage>
</organism>
<dbReference type="SUPFAM" id="SSF54292">
    <property type="entry name" value="2Fe-2S ferredoxin-like"/>
    <property type="match status" value="1"/>
</dbReference>
<dbReference type="RefSeq" id="WP_048757425.1">
    <property type="nucleotide sequence ID" value="NZ_CCAZ020000002.1"/>
</dbReference>
<dbReference type="InterPro" id="IPR006058">
    <property type="entry name" value="2Fe2S_fd_BS"/>
</dbReference>
<dbReference type="InterPro" id="IPR036010">
    <property type="entry name" value="2Fe-2S_ferredoxin-like_sf"/>
</dbReference>
<proteinExistence type="predicted"/>
<comment type="caution">
    <text evidence="3">The sequence shown here is derived from an EMBL/GenBank/DDBJ whole genome shotgun (WGS) entry which is preliminary data.</text>
</comment>
<dbReference type="AlphaFoldDB" id="A0A090MTJ2"/>
<dbReference type="Gene3D" id="2.40.30.10">
    <property type="entry name" value="Translation factors"/>
    <property type="match status" value="1"/>
</dbReference>
<dbReference type="Pfam" id="PF00111">
    <property type="entry name" value="Fer2"/>
    <property type="match status" value="1"/>
</dbReference>
<dbReference type="PROSITE" id="PS51384">
    <property type="entry name" value="FAD_FR"/>
    <property type="match status" value="1"/>
</dbReference>
<dbReference type="OrthoDB" id="9786134at2"/>
<dbReference type="Proteomes" id="UP000035762">
    <property type="component" value="Unassembled WGS sequence"/>
</dbReference>
<evidence type="ECO:0000259" key="1">
    <source>
        <dbReference type="PROSITE" id="PS51085"/>
    </source>
</evidence>
<dbReference type="Gene3D" id="3.40.50.80">
    <property type="entry name" value="Nucleotide-binding domain of ferredoxin-NADP reductase (FNR) module"/>
    <property type="match status" value="1"/>
</dbReference>
<accession>A0A090MTJ2</accession>
<dbReference type="SUPFAM" id="SSF52343">
    <property type="entry name" value="Ferredoxin reductase-like, C-terminal NADP-linked domain"/>
    <property type="match status" value="1"/>
</dbReference>
<keyword evidence="3" id="KW-0560">Oxidoreductase</keyword>
<keyword evidence="3" id="KW-0223">Dioxygenase</keyword>
<dbReference type="InterPro" id="IPR017927">
    <property type="entry name" value="FAD-bd_FR_type"/>
</dbReference>
<gene>
    <name evidence="3" type="primary">hmp</name>
    <name evidence="3" type="ORF">BN961_02945</name>
</gene>
<evidence type="ECO:0000259" key="2">
    <source>
        <dbReference type="PROSITE" id="PS51384"/>
    </source>
</evidence>
<feature type="domain" description="2Fe-2S ferredoxin-type" evidence="1">
    <location>
        <begin position="259"/>
        <end position="341"/>
    </location>
</feature>
<evidence type="ECO:0000313" key="4">
    <source>
        <dbReference type="Proteomes" id="UP000035762"/>
    </source>
</evidence>
<dbReference type="GO" id="GO:0051213">
    <property type="term" value="F:dioxygenase activity"/>
    <property type="evidence" value="ECO:0007669"/>
    <property type="project" value="UniProtKB-KW"/>
</dbReference>
<dbReference type="SUPFAM" id="SSF63380">
    <property type="entry name" value="Riboflavin synthase domain-like"/>
    <property type="match status" value="1"/>
</dbReference>
<dbReference type="InterPro" id="IPR012675">
    <property type="entry name" value="Beta-grasp_dom_sf"/>
</dbReference>